<keyword evidence="2" id="KW-0614">Plasmid</keyword>
<dbReference type="PANTHER" id="PTHR31302:SF0">
    <property type="entry name" value="TRANSMEMBRANE PROTEIN WITH METALLOPHOSPHOESTERASE DOMAIN"/>
    <property type="match status" value="1"/>
</dbReference>
<dbReference type="HOGENOM" id="CLU_1056724_0_0_0"/>
<dbReference type="AlphaFoldDB" id="W0RS73"/>
<keyword evidence="3" id="KW-1185">Reference proteome</keyword>
<protein>
    <submittedName>
        <fullName evidence="2">Metallophosphoesterase</fullName>
    </submittedName>
</protein>
<dbReference type="InterPro" id="IPR004843">
    <property type="entry name" value="Calcineurin-like_PHP"/>
</dbReference>
<dbReference type="PANTHER" id="PTHR31302">
    <property type="entry name" value="TRANSMEMBRANE PROTEIN WITH METALLOPHOSPHOESTERASE DOMAIN-RELATED"/>
    <property type="match status" value="1"/>
</dbReference>
<feature type="domain" description="Calcineurin-like phosphoesterase" evidence="1">
    <location>
        <begin position="3"/>
        <end position="232"/>
    </location>
</feature>
<dbReference type="InParanoid" id="W0RS73"/>
<name>W0RS73_9BACT</name>
<dbReference type="OrthoDB" id="9780884at2"/>
<organism evidence="2 3">
    <name type="scientific">Gemmatirosa kalamazoonensis</name>
    <dbReference type="NCBI Taxonomy" id="861299"/>
    <lineage>
        <taxon>Bacteria</taxon>
        <taxon>Pseudomonadati</taxon>
        <taxon>Gemmatimonadota</taxon>
        <taxon>Gemmatimonadia</taxon>
        <taxon>Gemmatimonadales</taxon>
        <taxon>Gemmatimonadaceae</taxon>
        <taxon>Gemmatirosa</taxon>
    </lineage>
</organism>
<dbReference type="GO" id="GO:0016787">
    <property type="term" value="F:hydrolase activity"/>
    <property type="evidence" value="ECO:0007669"/>
    <property type="project" value="InterPro"/>
</dbReference>
<dbReference type="Gene3D" id="3.60.21.10">
    <property type="match status" value="1"/>
</dbReference>
<evidence type="ECO:0000313" key="2">
    <source>
        <dbReference type="EMBL" id="AHG93824.1"/>
    </source>
</evidence>
<reference evidence="2 3" key="1">
    <citation type="journal article" date="2014" name="Genome Announc.">
        <title>Genome Sequence and Methylome of Soil Bacterium Gemmatirosa kalamazoonensis KBS708T, a Member of the Rarely Cultivated Gemmatimonadetes Phylum.</title>
        <authorList>
            <person name="Debruyn J.M."/>
            <person name="Radosevich M."/>
            <person name="Wommack K.E."/>
            <person name="Polson S.W."/>
            <person name="Hauser L.J."/>
            <person name="Fawaz M.N."/>
            <person name="Korlach J."/>
            <person name="Tsai Y.C."/>
        </authorList>
    </citation>
    <scope>NUCLEOTIDE SEQUENCE [LARGE SCALE GENOMIC DNA]</scope>
    <source>
        <strain evidence="2 3">KBS708</strain>
        <plasmid evidence="3">Plasmid 2</plasmid>
    </source>
</reference>
<gene>
    <name evidence="2" type="ORF">J421_6289</name>
</gene>
<dbReference type="EMBL" id="CP007130">
    <property type="protein sequence ID" value="AHG93824.1"/>
    <property type="molecule type" value="Genomic_DNA"/>
</dbReference>
<dbReference type="RefSeq" id="WP_025415114.1">
    <property type="nucleotide sequence ID" value="NZ_CP007130.1"/>
</dbReference>
<dbReference type="InterPro" id="IPR029052">
    <property type="entry name" value="Metallo-depent_PP-like"/>
</dbReference>
<dbReference type="eggNOG" id="COG1409">
    <property type="taxonomic scope" value="Bacteria"/>
</dbReference>
<accession>W0RS73</accession>
<dbReference type="Pfam" id="PF00149">
    <property type="entry name" value="Metallophos"/>
    <property type="match status" value="1"/>
</dbReference>
<evidence type="ECO:0000259" key="1">
    <source>
        <dbReference type="Pfam" id="PF00149"/>
    </source>
</evidence>
<dbReference type="KEGG" id="gba:J421_6289"/>
<dbReference type="SUPFAM" id="SSF56300">
    <property type="entry name" value="Metallo-dependent phosphatases"/>
    <property type="match status" value="1"/>
</dbReference>
<dbReference type="Proteomes" id="UP000019151">
    <property type="component" value="Plasmid 2"/>
</dbReference>
<sequence>MPRVAWATDLHLDHADAAARARFVDEASAAAPDALLLAGDVGTASTIGGHLETLERALACPIWLVLGNHDFYGSSIATVRAAMLARGGAARWLPAAGVVSLSPTTALLGHDGWGDARCGDYWGSSVLLNDFRFIEELAWLDRATLFPRLRALGDEAARYFARQLPAALERHERAIVVTHVPPFAEAAWHDGGMSDAEWLPYFACGAAGEALLEVMTARPDREALVLCGHTHGAGELQPLPNLRVLTGGAEYGAPRLQGVLDVA</sequence>
<evidence type="ECO:0000313" key="3">
    <source>
        <dbReference type="Proteomes" id="UP000019151"/>
    </source>
</evidence>
<geneLocation type="plasmid" evidence="2 3">
    <name>2</name>
</geneLocation>
<proteinExistence type="predicted"/>
<dbReference type="InterPro" id="IPR051158">
    <property type="entry name" value="Metallophosphoesterase_sf"/>
</dbReference>